<proteinExistence type="inferred from homology"/>
<comment type="similarity">
    <text evidence="2 7">Belongs to the cytochrome P450 family.</text>
</comment>
<dbReference type="PANTHER" id="PTHR24305">
    <property type="entry name" value="CYTOCHROME P450"/>
    <property type="match status" value="1"/>
</dbReference>
<dbReference type="SUPFAM" id="SSF48264">
    <property type="entry name" value="Cytochrome P450"/>
    <property type="match status" value="1"/>
</dbReference>
<evidence type="ECO:0000313" key="9">
    <source>
        <dbReference type="Proteomes" id="UP001215712"/>
    </source>
</evidence>
<gene>
    <name evidence="8" type="ORF">N7493_001765</name>
</gene>
<evidence type="ECO:0000256" key="7">
    <source>
        <dbReference type="RuleBase" id="RU000461"/>
    </source>
</evidence>
<evidence type="ECO:0000256" key="2">
    <source>
        <dbReference type="ARBA" id="ARBA00010617"/>
    </source>
</evidence>
<evidence type="ECO:0000313" key="8">
    <source>
        <dbReference type="EMBL" id="KAJ5738610.1"/>
    </source>
</evidence>
<keyword evidence="5 6" id="KW-0408">Iron</keyword>
<keyword evidence="3 6" id="KW-0479">Metal-binding</keyword>
<dbReference type="InterPro" id="IPR036396">
    <property type="entry name" value="Cyt_P450_sf"/>
</dbReference>
<dbReference type="PRINTS" id="PR00385">
    <property type="entry name" value="P450"/>
</dbReference>
<accession>A0AAD6HUR6</accession>
<dbReference type="AlphaFoldDB" id="A0AAD6HUR6"/>
<evidence type="ECO:0000256" key="6">
    <source>
        <dbReference type="PIRSR" id="PIRSR602401-1"/>
    </source>
</evidence>
<keyword evidence="6 7" id="KW-0349">Heme</keyword>
<keyword evidence="4 7" id="KW-0560">Oxidoreductase</keyword>
<evidence type="ECO:0000256" key="3">
    <source>
        <dbReference type="ARBA" id="ARBA00022723"/>
    </source>
</evidence>
<dbReference type="InterPro" id="IPR001128">
    <property type="entry name" value="Cyt_P450"/>
</dbReference>
<sequence length="384" mass="43502">MVAFTTGYVIYQIFLGLPFHAGSVIDPQAFREIYKAGSRFKKAETYDVIKGKRTFDLVGERDEKIHGEQRRIVARAYSMDSTVYLEPKVDEILLQTLDQLERTSGFTDLGTWIQLFAFGAVSLSKPFGYVAAGTDNGMFIRLQRAFSSFAWLGYVQWFYSLHQTLMPVIGNWLAANDRNGYFVSFASDQIKLAQGHSDTKDIMSQLFTTQQTKPELNDKGIAFMLTSKIFAGSDTTSSTLRGILYLLLTNPQYYNLLVKEAKERAAEGKLSYPKGSSEIWGADAEEFRPERWLGPETSELKRYFFGFGGGSRTCLGRNINWLEMSKFIPSLPMRFNLELEPNARLTEYCGLKFIGIFQRAQSALDTAYKSECFDLNCKPKLATV</sequence>
<dbReference type="InterPro" id="IPR017972">
    <property type="entry name" value="Cyt_P450_CS"/>
</dbReference>
<dbReference type="GO" id="GO:0004497">
    <property type="term" value="F:monooxygenase activity"/>
    <property type="evidence" value="ECO:0007669"/>
    <property type="project" value="UniProtKB-KW"/>
</dbReference>
<dbReference type="Pfam" id="PF00067">
    <property type="entry name" value="p450"/>
    <property type="match status" value="2"/>
</dbReference>
<evidence type="ECO:0000256" key="5">
    <source>
        <dbReference type="ARBA" id="ARBA00023004"/>
    </source>
</evidence>
<dbReference type="EMBL" id="JAQJAN010000002">
    <property type="protein sequence ID" value="KAJ5738610.1"/>
    <property type="molecule type" value="Genomic_DNA"/>
</dbReference>
<keyword evidence="9" id="KW-1185">Reference proteome</keyword>
<keyword evidence="7" id="KW-0503">Monooxygenase</keyword>
<protein>
    <submittedName>
        <fullName evidence="8">Cytochrome P450 family protein</fullName>
    </submittedName>
</protein>
<comment type="cofactor">
    <cofactor evidence="1 6">
        <name>heme</name>
        <dbReference type="ChEBI" id="CHEBI:30413"/>
    </cofactor>
</comment>
<dbReference type="GO" id="GO:0005506">
    <property type="term" value="F:iron ion binding"/>
    <property type="evidence" value="ECO:0007669"/>
    <property type="project" value="InterPro"/>
</dbReference>
<dbReference type="Gene3D" id="1.10.630.10">
    <property type="entry name" value="Cytochrome P450"/>
    <property type="match status" value="2"/>
</dbReference>
<evidence type="ECO:0000256" key="1">
    <source>
        <dbReference type="ARBA" id="ARBA00001971"/>
    </source>
</evidence>
<dbReference type="GO" id="GO:0016705">
    <property type="term" value="F:oxidoreductase activity, acting on paired donors, with incorporation or reduction of molecular oxygen"/>
    <property type="evidence" value="ECO:0007669"/>
    <property type="project" value="InterPro"/>
</dbReference>
<name>A0AAD6HUR6_9EURO</name>
<comment type="caution">
    <text evidence="8">The sequence shown here is derived from an EMBL/GenBank/DDBJ whole genome shotgun (WGS) entry which is preliminary data.</text>
</comment>
<dbReference type="GO" id="GO:0020037">
    <property type="term" value="F:heme binding"/>
    <property type="evidence" value="ECO:0007669"/>
    <property type="project" value="InterPro"/>
</dbReference>
<dbReference type="InterPro" id="IPR002401">
    <property type="entry name" value="Cyt_P450_E_grp-I"/>
</dbReference>
<dbReference type="Proteomes" id="UP001215712">
    <property type="component" value="Unassembled WGS sequence"/>
</dbReference>
<dbReference type="PRINTS" id="PR00463">
    <property type="entry name" value="EP450I"/>
</dbReference>
<reference evidence="8" key="2">
    <citation type="submission" date="2023-01" db="EMBL/GenBank/DDBJ databases">
        <authorList>
            <person name="Petersen C."/>
        </authorList>
    </citation>
    <scope>NUCLEOTIDE SEQUENCE</scope>
    <source>
        <strain evidence="8">IBT 17514</strain>
    </source>
</reference>
<dbReference type="PANTHER" id="PTHR24305:SF232">
    <property type="entry name" value="P450, PUTATIVE (EUROFUNG)-RELATED"/>
    <property type="match status" value="1"/>
</dbReference>
<reference evidence="8" key="1">
    <citation type="journal article" date="2023" name="IMA Fungus">
        <title>Comparative genomic study of the Penicillium genus elucidates a diverse pangenome and 15 lateral gene transfer events.</title>
        <authorList>
            <person name="Petersen C."/>
            <person name="Sorensen T."/>
            <person name="Nielsen M.R."/>
            <person name="Sondergaard T.E."/>
            <person name="Sorensen J.L."/>
            <person name="Fitzpatrick D.A."/>
            <person name="Frisvad J.C."/>
            <person name="Nielsen K.L."/>
        </authorList>
    </citation>
    <scope>NUCLEOTIDE SEQUENCE</scope>
    <source>
        <strain evidence="8">IBT 17514</strain>
    </source>
</reference>
<organism evidence="8 9">
    <name type="scientific">Penicillium malachiteum</name>
    <dbReference type="NCBI Taxonomy" id="1324776"/>
    <lineage>
        <taxon>Eukaryota</taxon>
        <taxon>Fungi</taxon>
        <taxon>Dikarya</taxon>
        <taxon>Ascomycota</taxon>
        <taxon>Pezizomycotina</taxon>
        <taxon>Eurotiomycetes</taxon>
        <taxon>Eurotiomycetidae</taxon>
        <taxon>Eurotiales</taxon>
        <taxon>Aspergillaceae</taxon>
        <taxon>Penicillium</taxon>
    </lineage>
</organism>
<dbReference type="PROSITE" id="PS00086">
    <property type="entry name" value="CYTOCHROME_P450"/>
    <property type="match status" value="1"/>
</dbReference>
<dbReference type="GO" id="GO:0043386">
    <property type="term" value="P:mycotoxin biosynthetic process"/>
    <property type="evidence" value="ECO:0007669"/>
    <property type="project" value="UniProtKB-ARBA"/>
</dbReference>
<dbReference type="InterPro" id="IPR050121">
    <property type="entry name" value="Cytochrome_P450_monoxygenase"/>
</dbReference>
<feature type="binding site" description="axial binding residue" evidence="6">
    <location>
        <position position="314"/>
    </location>
    <ligand>
        <name>heme</name>
        <dbReference type="ChEBI" id="CHEBI:30413"/>
    </ligand>
    <ligandPart>
        <name>Fe</name>
        <dbReference type="ChEBI" id="CHEBI:18248"/>
    </ligandPart>
</feature>
<evidence type="ECO:0000256" key="4">
    <source>
        <dbReference type="ARBA" id="ARBA00023002"/>
    </source>
</evidence>